<proteinExistence type="predicted"/>
<protein>
    <submittedName>
        <fullName evidence="1">DUF5778 family protein</fullName>
    </submittedName>
</protein>
<dbReference type="RefSeq" id="WP_277520092.1">
    <property type="nucleotide sequence ID" value="NZ_JAMQOT010000001.1"/>
</dbReference>
<dbReference type="Pfam" id="PF19090">
    <property type="entry name" value="DUF5778"/>
    <property type="match status" value="1"/>
</dbReference>
<accession>A0A9Q4L284</accession>
<dbReference type="InterPro" id="IPR043927">
    <property type="entry name" value="DUF5778"/>
</dbReference>
<gene>
    <name evidence="1" type="ORF">NDI89_03310</name>
</gene>
<comment type="caution">
    <text evidence="1">The sequence shown here is derived from an EMBL/GenBank/DDBJ whole genome shotgun (WGS) entry which is preliminary data.</text>
</comment>
<organism evidence="1 2">
    <name type="scientific">Natrinema salsiterrestre</name>
    <dbReference type="NCBI Taxonomy" id="2950540"/>
    <lineage>
        <taxon>Archaea</taxon>
        <taxon>Methanobacteriati</taxon>
        <taxon>Methanobacteriota</taxon>
        <taxon>Stenosarchaea group</taxon>
        <taxon>Halobacteria</taxon>
        <taxon>Halobacteriales</taxon>
        <taxon>Natrialbaceae</taxon>
        <taxon>Natrinema</taxon>
    </lineage>
</organism>
<dbReference type="Proteomes" id="UP001154061">
    <property type="component" value="Unassembled WGS sequence"/>
</dbReference>
<evidence type="ECO:0000313" key="1">
    <source>
        <dbReference type="EMBL" id="MDF9744605.1"/>
    </source>
</evidence>
<evidence type="ECO:0000313" key="2">
    <source>
        <dbReference type="Proteomes" id="UP001154061"/>
    </source>
</evidence>
<sequence>MADANSDALDEDLYQRTKALLEPGDIALNGAVVHTDYDGQEDIKMMQATIDVGDVIAEHSGHDPTDCYVYSGNDDPDFSSNQHQGLTLEDEEFVWECQQLLREGSFDIVIYYEASADHEAILEDVRELGFDVTGVEGED</sequence>
<reference evidence="1" key="1">
    <citation type="submission" date="2022-06" db="EMBL/GenBank/DDBJ databases">
        <title>Natrinema sp. a new haloarchaeum isolate from saline soil.</title>
        <authorList>
            <person name="Strakova D."/>
            <person name="Galisteo C."/>
            <person name="Sanchez-Porro C."/>
            <person name="Ventosa A."/>
        </authorList>
    </citation>
    <scope>NUCLEOTIDE SEQUENCE</scope>
    <source>
        <strain evidence="1">S1CR25-10</strain>
    </source>
</reference>
<dbReference type="EMBL" id="JAMQOT010000001">
    <property type="protein sequence ID" value="MDF9744605.1"/>
    <property type="molecule type" value="Genomic_DNA"/>
</dbReference>
<keyword evidence="2" id="KW-1185">Reference proteome</keyword>
<name>A0A9Q4L284_9EURY</name>
<dbReference type="AlphaFoldDB" id="A0A9Q4L284"/>